<keyword evidence="1" id="KW-0315">Glutamine amidotransferase</keyword>
<feature type="domain" description="CobB/CobQ-like glutamine amidotransferase" evidence="2">
    <location>
        <begin position="3"/>
        <end position="197"/>
    </location>
</feature>
<accession>A0A926E845</accession>
<dbReference type="InterPro" id="IPR011698">
    <property type="entry name" value="GATase_3"/>
</dbReference>
<protein>
    <recommendedName>
        <fullName evidence="2">CobB/CobQ-like glutamine amidotransferase domain-containing protein</fullName>
    </recommendedName>
</protein>
<dbReference type="AlphaFoldDB" id="A0A926E845"/>
<gene>
    <name evidence="3" type="ORF">H8692_01125</name>
</gene>
<comment type="caution">
    <text evidence="3">The sequence shown here is derived from an EMBL/GenBank/DDBJ whole genome shotgun (WGS) entry which is preliminary data.</text>
</comment>
<dbReference type="GO" id="GO:0003824">
    <property type="term" value="F:catalytic activity"/>
    <property type="evidence" value="ECO:0007669"/>
    <property type="project" value="InterPro"/>
</dbReference>
<keyword evidence="4" id="KW-1185">Reference proteome</keyword>
<evidence type="ECO:0000313" key="3">
    <source>
        <dbReference type="EMBL" id="MBC8567366.1"/>
    </source>
</evidence>
<dbReference type="EMBL" id="JACRTA010000001">
    <property type="protein sequence ID" value="MBC8567366.1"/>
    <property type="molecule type" value="Genomic_DNA"/>
</dbReference>
<proteinExistence type="predicted"/>
<sequence>MKIEVLFPEICNLYGELGNISYLQKSCADIEVVETGLNDEPIFVSEVPDLIYMGTMTEKSQLLVIEKLNCCKERIVELIEDGANFLVTGNALEVFGKEIKDVDGVTAEGLGIFDITTSRDMMNRYNSLYLGEFSDGLQPDAGMMKIVGFKSQFTHSYWEDGAVQTPLFITERGPGLNPQIKGEGIRVNNFMATYVIGPLLVLNPLLAKHILRMCGAKKIDVAFEEAAMESYEARVREYSNPDTGFYY</sequence>
<evidence type="ECO:0000313" key="4">
    <source>
        <dbReference type="Proteomes" id="UP000610862"/>
    </source>
</evidence>
<dbReference type="Pfam" id="PF07685">
    <property type="entry name" value="GATase_3"/>
    <property type="match status" value="1"/>
</dbReference>
<dbReference type="Proteomes" id="UP000610862">
    <property type="component" value="Unassembled WGS sequence"/>
</dbReference>
<evidence type="ECO:0000259" key="2">
    <source>
        <dbReference type="Pfam" id="PF07685"/>
    </source>
</evidence>
<organism evidence="3 4">
    <name type="scientific">Lentihominibacter hominis</name>
    <dbReference type="NCBI Taxonomy" id="2763645"/>
    <lineage>
        <taxon>Bacteria</taxon>
        <taxon>Bacillati</taxon>
        <taxon>Bacillota</taxon>
        <taxon>Clostridia</taxon>
        <taxon>Peptostreptococcales</taxon>
        <taxon>Anaerovoracaceae</taxon>
        <taxon>Lentihominibacter</taxon>
    </lineage>
</organism>
<dbReference type="RefSeq" id="WP_177269242.1">
    <property type="nucleotide sequence ID" value="NZ_JACRTA010000001.1"/>
</dbReference>
<evidence type="ECO:0000256" key="1">
    <source>
        <dbReference type="ARBA" id="ARBA00022962"/>
    </source>
</evidence>
<reference evidence="3" key="1">
    <citation type="submission" date="2020-08" db="EMBL/GenBank/DDBJ databases">
        <title>Genome public.</title>
        <authorList>
            <person name="Liu C."/>
            <person name="Sun Q."/>
        </authorList>
    </citation>
    <scope>NUCLEOTIDE SEQUENCE</scope>
    <source>
        <strain evidence="3">NSJ-24</strain>
    </source>
</reference>
<name>A0A926E845_9FIRM</name>